<feature type="signal peptide" evidence="1">
    <location>
        <begin position="1"/>
        <end position="20"/>
    </location>
</feature>
<proteinExistence type="predicted"/>
<evidence type="ECO:0000313" key="2">
    <source>
        <dbReference type="EMBL" id="GFZ86515.1"/>
    </source>
</evidence>
<keyword evidence="1" id="KW-0732">Signal</keyword>
<evidence type="ECO:0000256" key="1">
    <source>
        <dbReference type="SAM" id="SignalP"/>
    </source>
</evidence>
<organism evidence="2 3">
    <name type="scientific">Sphingobium fuliginis (strain ATCC 27551)</name>
    <dbReference type="NCBI Taxonomy" id="336203"/>
    <lineage>
        <taxon>Bacteria</taxon>
        <taxon>Pseudomonadati</taxon>
        <taxon>Pseudomonadota</taxon>
        <taxon>Alphaproteobacteria</taxon>
        <taxon>Sphingomonadales</taxon>
        <taxon>Sphingomonadaceae</taxon>
        <taxon>Sphingobium</taxon>
    </lineage>
</organism>
<feature type="chain" id="PRO_5045122145" evidence="1">
    <location>
        <begin position="21"/>
        <end position="187"/>
    </location>
</feature>
<accession>A0ABQ1ETX3</accession>
<reference evidence="3" key="1">
    <citation type="journal article" date="2019" name="Int. J. Syst. Evol. Microbiol.">
        <title>The Global Catalogue of Microorganisms (GCM) 10K type strain sequencing project: providing services to taxonomists for standard genome sequencing and annotation.</title>
        <authorList>
            <consortium name="The Broad Institute Genomics Platform"/>
            <consortium name="The Broad Institute Genome Sequencing Center for Infectious Disease"/>
            <person name="Wu L."/>
            <person name="Ma J."/>
        </authorList>
    </citation>
    <scope>NUCLEOTIDE SEQUENCE [LARGE SCALE GENOMIC DNA]</scope>
    <source>
        <strain evidence="3">CCM 7327</strain>
    </source>
</reference>
<name>A0ABQ1ETX3_SPHSA</name>
<sequence>MLRAAFMTGLLLVGSPLAAAQDVTSEASVVPASSHPRWVKGTDVELMVVREVNSRSAKAGERFRLRVNSPVTVDGAIAIPIGAVAWGEIVSVSGTSAAGGKGQLSLRLIHVDTQWGPVALTGTKGTEGASNTGGVILGVLGFGLLGLLNKGGNATFKAGDIIHGYIADGEEPAAPPLLISNQDAPHS</sequence>
<keyword evidence="3" id="KW-1185">Reference proteome</keyword>
<dbReference type="Proteomes" id="UP000628109">
    <property type="component" value="Unassembled WGS sequence"/>
</dbReference>
<comment type="caution">
    <text evidence="2">The sequence shown here is derived from an EMBL/GenBank/DDBJ whole genome shotgun (WGS) entry which is preliminary data.</text>
</comment>
<dbReference type="RefSeq" id="WP_130029907.1">
    <property type="nucleotide sequence ID" value="NZ_BMDU01000002.1"/>
</dbReference>
<protein>
    <submittedName>
        <fullName evidence="2">Uncharacterized protein</fullName>
    </submittedName>
</protein>
<dbReference type="EMBL" id="BMDU01000002">
    <property type="protein sequence ID" value="GFZ86515.1"/>
    <property type="molecule type" value="Genomic_DNA"/>
</dbReference>
<evidence type="ECO:0000313" key="3">
    <source>
        <dbReference type="Proteomes" id="UP000628109"/>
    </source>
</evidence>
<gene>
    <name evidence="2" type="ORF">GCM10019071_14900</name>
</gene>